<evidence type="ECO:0000313" key="1">
    <source>
        <dbReference type="EMBL" id="VVV03655.1"/>
    </source>
</evidence>
<protein>
    <submittedName>
        <fullName evidence="1">Uncharacterized protein</fullName>
    </submittedName>
</protein>
<sequence length="145" mass="16626">MKLTPERFIEMAWSINLSIISADKDLLGDDFIEKTTILAEKEGIDVLYLDFSSYESIEHVLTSPENTAFFDAIQSATKPTLLWFDNCDMLAPLNCDFTYRLRSVLTTRFDGVIQSVFIAKNESLRLMFNSYRAAFYHSATRIKGE</sequence>
<name>A0A5Q4Z462_9GAMM</name>
<reference evidence="1" key="1">
    <citation type="submission" date="2019-09" db="EMBL/GenBank/DDBJ databases">
        <authorList>
            <person name="Hjerde E."/>
        </authorList>
    </citation>
    <scope>NUCLEOTIDE SEQUENCE</scope>
    <source>
        <strain evidence="1">06/09/160</strain>
    </source>
</reference>
<dbReference type="EMBL" id="LR721750">
    <property type="protein sequence ID" value="VVV03655.1"/>
    <property type="molecule type" value="Genomic_DNA"/>
</dbReference>
<accession>A0A5Q4Z462</accession>
<proteinExistence type="predicted"/>
<gene>
    <name evidence="1" type="ORF">AW0309160_01038</name>
</gene>
<organism evidence="1">
    <name type="scientific">Aliivibrio wodanis</name>
    <dbReference type="NCBI Taxonomy" id="80852"/>
    <lineage>
        <taxon>Bacteria</taxon>
        <taxon>Pseudomonadati</taxon>
        <taxon>Pseudomonadota</taxon>
        <taxon>Gammaproteobacteria</taxon>
        <taxon>Vibrionales</taxon>
        <taxon>Vibrionaceae</taxon>
        <taxon>Aliivibrio</taxon>
    </lineage>
</organism>
<dbReference type="AlphaFoldDB" id="A0A5Q4Z462"/>